<gene>
    <name evidence="1" type="ORF">HNP24_001810</name>
</gene>
<evidence type="ECO:0008006" key="3">
    <source>
        <dbReference type="Google" id="ProtNLM"/>
    </source>
</evidence>
<dbReference type="SUPFAM" id="SSF53474">
    <property type="entry name" value="alpha/beta-Hydrolases"/>
    <property type="match status" value="1"/>
</dbReference>
<name>A0ABR6PYR9_9FLAO</name>
<proteinExistence type="predicted"/>
<evidence type="ECO:0000313" key="1">
    <source>
        <dbReference type="EMBL" id="MBB6330860.1"/>
    </source>
</evidence>
<evidence type="ECO:0000313" key="2">
    <source>
        <dbReference type="Proteomes" id="UP000587367"/>
    </source>
</evidence>
<dbReference type="EMBL" id="JACHKS010000001">
    <property type="protein sequence ID" value="MBB6330860.1"/>
    <property type="molecule type" value="Genomic_DNA"/>
</dbReference>
<comment type="caution">
    <text evidence="1">The sequence shown here is derived from an EMBL/GenBank/DDBJ whole genome shotgun (WGS) entry which is preliminary data.</text>
</comment>
<keyword evidence="2" id="KW-1185">Reference proteome</keyword>
<protein>
    <recommendedName>
        <fullName evidence="3">Alpha/beta hydrolase</fullName>
    </recommendedName>
</protein>
<reference evidence="1 2" key="1">
    <citation type="submission" date="2020-08" db="EMBL/GenBank/DDBJ databases">
        <title>Functional genomics of gut bacteria from endangered species of beetles.</title>
        <authorList>
            <person name="Carlos-Shanley C."/>
        </authorList>
    </citation>
    <scope>NUCLEOTIDE SEQUENCE [LARGE SCALE GENOMIC DNA]</scope>
    <source>
        <strain evidence="1 2">S00068</strain>
    </source>
</reference>
<accession>A0ABR6PYR9</accession>
<sequence>MKLVLLHGRSQQNFEETKLKKDWIDALNRGLEDSNLTLDLSEDDIIFPYYGKMLINLIDNPEDYLSKVIEKGNSATDTQSALFISQLLEDIMRNADLTDEEVLKIAQMKATEKGPLNWPWIQAILRAMDSRNILDQATLWAFTNDVFCYLKDNKIRRTIDEFVAQFIPEDEECVWVSHSLGTVISYNILSQYEGENIKEIITVGSPLGLNAIKKNLRSPLVMPSCSINGWYNAYDRKDVVSLFPLEKPYFSTDPAITNNGKVLNDTDNKHGISGYLKDKEVALRIYNAIYK</sequence>
<dbReference type="Proteomes" id="UP000587367">
    <property type="component" value="Unassembled WGS sequence"/>
</dbReference>
<dbReference type="InterPro" id="IPR029058">
    <property type="entry name" value="AB_hydrolase_fold"/>
</dbReference>
<organism evidence="1 2">
    <name type="scientific">Chryseobacterium sediminis</name>
    <dbReference type="NCBI Taxonomy" id="1679494"/>
    <lineage>
        <taxon>Bacteria</taxon>
        <taxon>Pseudomonadati</taxon>
        <taxon>Bacteroidota</taxon>
        <taxon>Flavobacteriia</taxon>
        <taxon>Flavobacteriales</taxon>
        <taxon>Weeksellaceae</taxon>
        <taxon>Chryseobacterium group</taxon>
        <taxon>Chryseobacterium</taxon>
    </lineage>
</organism>
<dbReference type="RefSeq" id="WP_184555255.1">
    <property type="nucleotide sequence ID" value="NZ_JACHKS010000001.1"/>
</dbReference>